<feature type="transmembrane region" description="Helical" evidence="1">
    <location>
        <begin position="368"/>
        <end position="387"/>
    </location>
</feature>
<comment type="caution">
    <text evidence="2">The sequence shown here is derived from an EMBL/GenBank/DDBJ whole genome shotgun (WGS) entry which is preliminary data.</text>
</comment>
<sequence length="473" mass="54879">MESAQTLYFYPPRIKNIFLSLMCSVFMAMGAVVGVFAFKEGDFLMSGLGAALAVFFGFLIFMALKTIFGSKPYLILTEEVLIIGASSNNAVPLRWEDIEGYDIRSVGFNKIIEIMLHDEEKYRDRMSKAALWFNKMNDVMNYRPFNIGWGQVKRKDRNRLVRELDRRTFEARESFHELYDAVNEAATAESILNRQHGIRRQMKADKKRQKARSQVNGKYLLQSYGISLLLTVAAFLMFHWSDDEGNTPLLVASFILYPFAKVIWDVLLGFRLRYKMDKDESSVSMFFYRFIFFVHLLLYLFSLVIAPLGILYYIFIAIRHQAMTRESREDAKATGKRSFSMRFAIFPLNVVVMQVLAFILLALAIEDFLVLTAFMLYGVTFSVYVALYPDNRSYFSSLVAYLWRIGICFLIQFFLISWNVKDEYTGTVALFLLSLPLFLLPSYLFYLWGKGSLRRLVYHLSSKSQDERVRDSG</sequence>
<keyword evidence="3" id="KW-1185">Reference proteome</keyword>
<dbReference type="EMBL" id="SRHY01000015">
    <property type="protein sequence ID" value="TFJ92767.1"/>
    <property type="molecule type" value="Genomic_DNA"/>
</dbReference>
<gene>
    <name evidence="2" type="ORF">E4U82_10205</name>
</gene>
<keyword evidence="1" id="KW-0812">Transmembrane</keyword>
<feature type="transmembrane region" description="Helical" evidence="1">
    <location>
        <begin position="343"/>
        <end position="362"/>
    </location>
</feature>
<dbReference type="NCBIfam" id="NF041635">
    <property type="entry name" value="STM3941_fam"/>
    <property type="match status" value="1"/>
</dbReference>
<keyword evidence="1" id="KW-1133">Transmembrane helix</keyword>
<dbReference type="InterPro" id="IPR048136">
    <property type="entry name" value="STM3941-like"/>
</dbReference>
<proteinExistence type="predicted"/>
<accession>A0A4Y9AC60</accession>
<feature type="transmembrane region" description="Helical" evidence="1">
    <location>
        <begin position="304"/>
        <end position="322"/>
    </location>
</feature>
<name>A0A4Y9AC60_9BACI</name>
<evidence type="ECO:0000313" key="2">
    <source>
        <dbReference type="EMBL" id="TFJ92767.1"/>
    </source>
</evidence>
<dbReference type="RefSeq" id="WP_135110095.1">
    <property type="nucleotide sequence ID" value="NZ_SRHY01000015.1"/>
</dbReference>
<keyword evidence="1" id="KW-0472">Membrane</keyword>
<dbReference type="AlphaFoldDB" id="A0A4Y9AC60"/>
<dbReference type="Proteomes" id="UP000298484">
    <property type="component" value="Unassembled WGS sequence"/>
</dbReference>
<dbReference type="OrthoDB" id="2850020at2"/>
<feature type="transmembrane region" description="Helical" evidence="1">
    <location>
        <begin position="399"/>
        <end position="418"/>
    </location>
</feature>
<evidence type="ECO:0000313" key="3">
    <source>
        <dbReference type="Proteomes" id="UP000298484"/>
    </source>
</evidence>
<evidence type="ECO:0000256" key="1">
    <source>
        <dbReference type="SAM" id="Phobius"/>
    </source>
</evidence>
<reference evidence="2 3" key="1">
    <citation type="submission" date="2019-03" db="EMBL/GenBank/DDBJ databases">
        <title>Genome sequence of Lentibacillus salicampi ATCC BAA-719.</title>
        <authorList>
            <person name="Maclea K.S."/>
            <person name="Simoes Junior M."/>
        </authorList>
    </citation>
    <scope>NUCLEOTIDE SEQUENCE [LARGE SCALE GENOMIC DNA]</scope>
    <source>
        <strain evidence="2 3">ATCC BAA-719</strain>
    </source>
</reference>
<feature type="transmembrane region" description="Helical" evidence="1">
    <location>
        <begin position="219"/>
        <end position="238"/>
    </location>
</feature>
<feature type="transmembrane region" description="Helical" evidence="1">
    <location>
        <begin position="17"/>
        <end position="37"/>
    </location>
</feature>
<protein>
    <submittedName>
        <fullName evidence="2">Uncharacterized protein</fullName>
    </submittedName>
</protein>
<feature type="transmembrane region" description="Helical" evidence="1">
    <location>
        <begin position="424"/>
        <end position="446"/>
    </location>
</feature>
<organism evidence="2 3">
    <name type="scientific">Lentibacillus salicampi</name>
    <dbReference type="NCBI Taxonomy" id="175306"/>
    <lineage>
        <taxon>Bacteria</taxon>
        <taxon>Bacillati</taxon>
        <taxon>Bacillota</taxon>
        <taxon>Bacilli</taxon>
        <taxon>Bacillales</taxon>
        <taxon>Bacillaceae</taxon>
        <taxon>Lentibacillus</taxon>
    </lineage>
</organism>
<feature type="transmembrane region" description="Helical" evidence="1">
    <location>
        <begin position="43"/>
        <end position="64"/>
    </location>
</feature>